<name>A0A6A6TVI0_9PEZI</name>
<sequence length="237" mass="27672">MGVAISSQSQLAPISLASTIIGFISFAFTLATLLRVFWNELQTFSAAKSEIEDHLTNLKQSLYEERSTLKRARRIHQRRRQSAHTDAKERERESALDVAFRAMQRTNKHAIQQFIILERPFLEYPDAERRKSSDKYDEAYYGYSSGDGTKDLEVAEYSMAGYKKCGFRERLHWVHKKETVTSMTKAQSLMTIRRMSLQFNGFSYNMRDFGMNFNDIDDRLYEIEDRLHRVVGVQRIA</sequence>
<dbReference type="Proteomes" id="UP000799302">
    <property type="component" value="Unassembled WGS sequence"/>
</dbReference>
<gene>
    <name evidence="2" type="ORF">BT63DRAFT_100634</name>
</gene>
<dbReference type="AlphaFoldDB" id="A0A6A6TVI0"/>
<accession>A0A6A6TVI0</accession>
<organism evidence="2 3">
    <name type="scientific">Microthyrium microscopicum</name>
    <dbReference type="NCBI Taxonomy" id="703497"/>
    <lineage>
        <taxon>Eukaryota</taxon>
        <taxon>Fungi</taxon>
        <taxon>Dikarya</taxon>
        <taxon>Ascomycota</taxon>
        <taxon>Pezizomycotina</taxon>
        <taxon>Dothideomycetes</taxon>
        <taxon>Dothideomycetes incertae sedis</taxon>
        <taxon>Microthyriales</taxon>
        <taxon>Microthyriaceae</taxon>
        <taxon>Microthyrium</taxon>
    </lineage>
</organism>
<evidence type="ECO:0000256" key="1">
    <source>
        <dbReference type="SAM" id="Phobius"/>
    </source>
</evidence>
<proteinExistence type="predicted"/>
<dbReference type="OrthoDB" id="4148767at2759"/>
<keyword evidence="3" id="KW-1185">Reference proteome</keyword>
<protein>
    <submittedName>
        <fullName evidence="2">Uncharacterized protein</fullName>
    </submittedName>
</protein>
<evidence type="ECO:0000313" key="2">
    <source>
        <dbReference type="EMBL" id="KAF2664085.1"/>
    </source>
</evidence>
<dbReference type="EMBL" id="MU004243">
    <property type="protein sequence ID" value="KAF2664085.1"/>
    <property type="molecule type" value="Genomic_DNA"/>
</dbReference>
<keyword evidence="1" id="KW-1133">Transmembrane helix</keyword>
<keyword evidence="1" id="KW-0812">Transmembrane</keyword>
<feature type="transmembrane region" description="Helical" evidence="1">
    <location>
        <begin position="12"/>
        <end position="38"/>
    </location>
</feature>
<keyword evidence="1" id="KW-0472">Membrane</keyword>
<reference evidence="2" key="1">
    <citation type="journal article" date="2020" name="Stud. Mycol.">
        <title>101 Dothideomycetes genomes: a test case for predicting lifestyles and emergence of pathogens.</title>
        <authorList>
            <person name="Haridas S."/>
            <person name="Albert R."/>
            <person name="Binder M."/>
            <person name="Bloem J."/>
            <person name="Labutti K."/>
            <person name="Salamov A."/>
            <person name="Andreopoulos B."/>
            <person name="Baker S."/>
            <person name="Barry K."/>
            <person name="Bills G."/>
            <person name="Bluhm B."/>
            <person name="Cannon C."/>
            <person name="Castanera R."/>
            <person name="Culley D."/>
            <person name="Daum C."/>
            <person name="Ezra D."/>
            <person name="Gonzalez J."/>
            <person name="Henrissat B."/>
            <person name="Kuo A."/>
            <person name="Liang C."/>
            <person name="Lipzen A."/>
            <person name="Lutzoni F."/>
            <person name="Magnuson J."/>
            <person name="Mondo S."/>
            <person name="Nolan M."/>
            <person name="Ohm R."/>
            <person name="Pangilinan J."/>
            <person name="Park H.-J."/>
            <person name="Ramirez L."/>
            <person name="Alfaro M."/>
            <person name="Sun H."/>
            <person name="Tritt A."/>
            <person name="Yoshinaga Y."/>
            <person name="Zwiers L.-H."/>
            <person name="Turgeon B."/>
            <person name="Goodwin S."/>
            <person name="Spatafora J."/>
            <person name="Crous P."/>
            <person name="Grigoriev I."/>
        </authorList>
    </citation>
    <scope>NUCLEOTIDE SEQUENCE</scope>
    <source>
        <strain evidence="2">CBS 115976</strain>
    </source>
</reference>
<evidence type="ECO:0000313" key="3">
    <source>
        <dbReference type="Proteomes" id="UP000799302"/>
    </source>
</evidence>